<evidence type="ECO:0000313" key="6">
    <source>
        <dbReference type="EMBL" id="SMD35889.1"/>
    </source>
</evidence>
<dbReference type="GO" id="GO:0005524">
    <property type="term" value="F:ATP binding"/>
    <property type="evidence" value="ECO:0007669"/>
    <property type="project" value="UniProtKB-KW"/>
</dbReference>
<dbReference type="PROSITE" id="PS50893">
    <property type="entry name" value="ABC_TRANSPORTER_2"/>
    <property type="match status" value="1"/>
</dbReference>
<evidence type="ECO:0000256" key="2">
    <source>
        <dbReference type="ARBA" id="ARBA00022741"/>
    </source>
</evidence>
<dbReference type="STRING" id="692418.SAMN04488029_2590"/>
<reference evidence="6 7" key="1">
    <citation type="submission" date="2017-04" db="EMBL/GenBank/DDBJ databases">
        <authorList>
            <person name="Afonso C.L."/>
            <person name="Miller P.J."/>
            <person name="Scott M.A."/>
            <person name="Spackman E."/>
            <person name="Goraichik I."/>
            <person name="Dimitrov K.M."/>
            <person name="Suarez D.L."/>
            <person name="Swayne D.E."/>
        </authorList>
    </citation>
    <scope>NUCLEOTIDE SEQUENCE [LARGE SCALE GENOMIC DNA]</scope>
    <source>
        <strain evidence="6 7">DSM 26133</strain>
    </source>
</reference>
<keyword evidence="3 6" id="KW-0067">ATP-binding</keyword>
<dbReference type="Proteomes" id="UP000192472">
    <property type="component" value="Unassembled WGS sequence"/>
</dbReference>
<keyword evidence="1" id="KW-0813">Transport</keyword>
<dbReference type="PANTHER" id="PTHR24220">
    <property type="entry name" value="IMPORT ATP-BINDING PROTEIN"/>
    <property type="match status" value="1"/>
</dbReference>
<name>A0A1W2GGV2_REIFA</name>
<dbReference type="GO" id="GO:0022857">
    <property type="term" value="F:transmembrane transporter activity"/>
    <property type="evidence" value="ECO:0007669"/>
    <property type="project" value="UniProtKB-ARBA"/>
</dbReference>
<evidence type="ECO:0000259" key="5">
    <source>
        <dbReference type="PROSITE" id="PS50893"/>
    </source>
</evidence>
<dbReference type="EMBL" id="FWYF01000003">
    <property type="protein sequence ID" value="SMD35889.1"/>
    <property type="molecule type" value="Genomic_DNA"/>
</dbReference>
<dbReference type="OrthoDB" id="1115710at2"/>
<sequence>MLQATNIVKSYGELQVLKGIDLRVETGEVVSVVGASGAGKSTLLQILGTLDQPDGGTVEINGQNVFKLNSKSLASFRNQEIGFVFQFHNLLPEFTLFENICIPAYINGKNGKALADYASQLMKLLHIEHRRDHKPSELSGGELQRGAVARALINKPSLIFADEPSGNLDSVNADELHHLFFQLQKELNQTFIIVTHNQDLAEMTDRKIVIQDGRILG</sequence>
<dbReference type="InterPro" id="IPR015854">
    <property type="entry name" value="ABC_transpr_LolD-like"/>
</dbReference>
<keyword evidence="2" id="KW-0547">Nucleotide-binding</keyword>
<dbReference type="InterPro" id="IPR027417">
    <property type="entry name" value="P-loop_NTPase"/>
</dbReference>
<dbReference type="GO" id="GO:0098796">
    <property type="term" value="C:membrane protein complex"/>
    <property type="evidence" value="ECO:0007669"/>
    <property type="project" value="UniProtKB-ARBA"/>
</dbReference>
<dbReference type="AlphaFoldDB" id="A0A1W2GGV2"/>
<dbReference type="SUPFAM" id="SSF52540">
    <property type="entry name" value="P-loop containing nucleoside triphosphate hydrolases"/>
    <property type="match status" value="1"/>
</dbReference>
<feature type="domain" description="ABC transporter" evidence="5">
    <location>
        <begin position="2"/>
        <end position="216"/>
    </location>
</feature>
<protein>
    <submittedName>
        <fullName evidence="6">Lipoprotein-releasing system ATP-binding protein</fullName>
    </submittedName>
</protein>
<dbReference type="GO" id="GO:0016887">
    <property type="term" value="F:ATP hydrolysis activity"/>
    <property type="evidence" value="ECO:0007669"/>
    <property type="project" value="InterPro"/>
</dbReference>
<dbReference type="FunFam" id="3.40.50.300:FF:000032">
    <property type="entry name" value="Export ABC transporter ATP-binding protein"/>
    <property type="match status" value="1"/>
</dbReference>
<dbReference type="GO" id="GO:0005886">
    <property type="term" value="C:plasma membrane"/>
    <property type="evidence" value="ECO:0007669"/>
    <property type="project" value="TreeGrafter"/>
</dbReference>
<accession>A0A1W2GGV2</accession>
<dbReference type="InterPro" id="IPR017911">
    <property type="entry name" value="MacB-like_ATP-bd"/>
</dbReference>
<dbReference type="RefSeq" id="WP_084373267.1">
    <property type="nucleotide sequence ID" value="NZ_FWYF01000003.1"/>
</dbReference>
<comment type="similarity">
    <text evidence="4">Belongs to the ABC transporter superfamily. Macrolide exporter (TC 3.A.1.122) family.</text>
</comment>
<keyword evidence="7" id="KW-1185">Reference proteome</keyword>
<dbReference type="CDD" id="cd03255">
    <property type="entry name" value="ABC_MJ0796_LolCDE_FtsE"/>
    <property type="match status" value="1"/>
</dbReference>
<dbReference type="Gene3D" id="3.40.50.300">
    <property type="entry name" value="P-loop containing nucleotide triphosphate hydrolases"/>
    <property type="match status" value="1"/>
</dbReference>
<organism evidence="6 7">
    <name type="scientific">Reichenbachiella faecimaris</name>
    <dbReference type="NCBI Taxonomy" id="692418"/>
    <lineage>
        <taxon>Bacteria</taxon>
        <taxon>Pseudomonadati</taxon>
        <taxon>Bacteroidota</taxon>
        <taxon>Cytophagia</taxon>
        <taxon>Cytophagales</taxon>
        <taxon>Reichenbachiellaceae</taxon>
        <taxon>Reichenbachiella</taxon>
    </lineage>
</organism>
<keyword evidence="6" id="KW-0449">Lipoprotein</keyword>
<evidence type="ECO:0000256" key="4">
    <source>
        <dbReference type="ARBA" id="ARBA00038388"/>
    </source>
</evidence>
<gene>
    <name evidence="6" type="ORF">SAMN04488029_2590</name>
</gene>
<evidence type="ECO:0000256" key="3">
    <source>
        <dbReference type="ARBA" id="ARBA00022840"/>
    </source>
</evidence>
<dbReference type="PANTHER" id="PTHR24220:SF86">
    <property type="entry name" value="ABC TRANSPORTER ABCH.1"/>
    <property type="match status" value="1"/>
</dbReference>
<dbReference type="Pfam" id="PF00005">
    <property type="entry name" value="ABC_tran"/>
    <property type="match status" value="1"/>
</dbReference>
<dbReference type="SMART" id="SM00382">
    <property type="entry name" value="AAA"/>
    <property type="match status" value="1"/>
</dbReference>
<dbReference type="InterPro" id="IPR003439">
    <property type="entry name" value="ABC_transporter-like_ATP-bd"/>
</dbReference>
<dbReference type="InterPro" id="IPR003593">
    <property type="entry name" value="AAA+_ATPase"/>
</dbReference>
<evidence type="ECO:0000256" key="1">
    <source>
        <dbReference type="ARBA" id="ARBA00022448"/>
    </source>
</evidence>
<evidence type="ECO:0000313" key="7">
    <source>
        <dbReference type="Proteomes" id="UP000192472"/>
    </source>
</evidence>
<proteinExistence type="inferred from homology"/>